<organism evidence="2 3">
    <name type="scientific">Branchiostoma floridae</name>
    <name type="common">Florida lancelet</name>
    <name type="synonym">Amphioxus</name>
    <dbReference type="NCBI Taxonomy" id="7739"/>
    <lineage>
        <taxon>Eukaryota</taxon>
        <taxon>Metazoa</taxon>
        <taxon>Chordata</taxon>
        <taxon>Cephalochordata</taxon>
        <taxon>Leptocardii</taxon>
        <taxon>Amphioxiformes</taxon>
        <taxon>Branchiostomatidae</taxon>
        <taxon>Branchiostoma</taxon>
    </lineage>
</organism>
<name>A0A9J7MMC6_BRAFL</name>
<reference evidence="3" key="2">
    <citation type="submission" date="2025-08" db="UniProtKB">
        <authorList>
            <consortium name="RefSeq"/>
        </authorList>
    </citation>
    <scope>IDENTIFICATION</scope>
    <source>
        <strain evidence="3">S238N-H82</strain>
        <tissue evidence="3">Testes</tissue>
    </source>
</reference>
<dbReference type="PANTHER" id="PTHR31206:SF1">
    <property type="entry name" value="LP10445P"/>
    <property type="match status" value="1"/>
</dbReference>
<dbReference type="Pfam" id="PF14774">
    <property type="entry name" value="FAM177"/>
    <property type="match status" value="1"/>
</dbReference>
<reference evidence="2" key="1">
    <citation type="journal article" date="2020" name="Nat. Ecol. Evol.">
        <title>Deeply conserved synteny resolves early events in vertebrate evolution.</title>
        <authorList>
            <person name="Simakov O."/>
            <person name="Marletaz F."/>
            <person name="Yue J.X."/>
            <person name="O'Connell B."/>
            <person name="Jenkins J."/>
            <person name="Brandt A."/>
            <person name="Calef R."/>
            <person name="Tung C.H."/>
            <person name="Huang T.K."/>
            <person name="Schmutz J."/>
            <person name="Satoh N."/>
            <person name="Yu J.K."/>
            <person name="Putnam N.H."/>
            <person name="Green R.E."/>
            <person name="Rokhsar D.S."/>
        </authorList>
    </citation>
    <scope>NUCLEOTIDE SEQUENCE [LARGE SCALE GENOMIC DNA]</scope>
    <source>
        <strain evidence="2">S238N-H82</strain>
    </source>
</reference>
<dbReference type="OrthoDB" id="45963at2759"/>
<sequence length="193" mass="21972">MSPMRMTSSLEITKMASSGVSVVATDDVLLQDKRMDDTQGFHTVSLDEHLPSCPAHKKKKKPRRVLHCSDGIYEEFSTDEEDEVDEPTVDPKDLKTLTWGPYLWFYTTFVAGRGLAACDFLGEKLAWFFGITSPKYQYAIDEYERMQRQDKEEQEEAEREAEAERQRANQQAAEQVNDMEGGATATKAEQVEC</sequence>
<evidence type="ECO:0000313" key="3">
    <source>
        <dbReference type="RefSeq" id="XP_035672034.1"/>
    </source>
</evidence>
<dbReference type="AlphaFoldDB" id="A0A9J7MMC6"/>
<dbReference type="OMA" id="LTWLPWF"/>
<evidence type="ECO:0000256" key="1">
    <source>
        <dbReference type="SAM" id="MobiDB-lite"/>
    </source>
</evidence>
<dbReference type="KEGG" id="bfo:118413018"/>
<dbReference type="Proteomes" id="UP000001554">
    <property type="component" value="Chromosome 1"/>
</dbReference>
<evidence type="ECO:0000313" key="2">
    <source>
        <dbReference type="Proteomes" id="UP000001554"/>
    </source>
</evidence>
<dbReference type="RefSeq" id="XP_035672034.1">
    <property type="nucleotide sequence ID" value="XM_035816141.1"/>
</dbReference>
<dbReference type="PANTHER" id="PTHR31206">
    <property type="entry name" value="LP10445P"/>
    <property type="match status" value="1"/>
</dbReference>
<keyword evidence="2" id="KW-1185">Reference proteome</keyword>
<feature type="region of interest" description="Disordered" evidence="1">
    <location>
        <begin position="147"/>
        <end position="193"/>
    </location>
</feature>
<protein>
    <submittedName>
        <fullName evidence="3">Protein FAM177A1-like isoform X1</fullName>
    </submittedName>
</protein>
<dbReference type="InterPro" id="IPR028260">
    <property type="entry name" value="FAM177"/>
</dbReference>
<proteinExistence type="predicted"/>
<dbReference type="GeneID" id="118413018"/>
<accession>A0A9J7MMC6</accession>
<gene>
    <name evidence="3" type="primary">LOC118413018</name>
</gene>